<dbReference type="SUPFAM" id="SSF54427">
    <property type="entry name" value="NTF2-like"/>
    <property type="match status" value="1"/>
</dbReference>
<dbReference type="EMBL" id="WNKX01000013">
    <property type="protein sequence ID" value="MTW12322.1"/>
    <property type="molecule type" value="Genomic_DNA"/>
</dbReference>
<sequence length="161" mass="17434">MKKLAILITILSAVLGCSSKRLTEAEVRTVMGEMETSVQRHDANRLIANFTPNAMIMVSMPGTGGGLSRMSVAEYKNMLEGLWKVQLQSTYEVSKREVALSANGRSATARDVAKEVVLLPGERMESLSKQKAEIALVDGVPRIISLTAEVESLVATPTSRN</sequence>
<protein>
    <recommendedName>
        <fullName evidence="3">SnoaL-like domain-containing protein</fullName>
    </recommendedName>
</protein>
<dbReference type="PROSITE" id="PS51257">
    <property type="entry name" value="PROKAR_LIPOPROTEIN"/>
    <property type="match status" value="1"/>
</dbReference>
<name>A0A6L6QIW8_9BURK</name>
<evidence type="ECO:0000313" key="1">
    <source>
        <dbReference type="EMBL" id="MTW12322.1"/>
    </source>
</evidence>
<reference evidence="1 2" key="1">
    <citation type="submission" date="2019-11" db="EMBL/GenBank/DDBJ databases">
        <title>Type strains purchased from KCTC, JCM and DSMZ.</title>
        <authorList>
            <person name="Lu H."/>
        </authorList>
    </citation>
    <scope>NUCLEOTIDE SEQUENCE [LARGE SCALE GENOMIC DNA]</scope>
    <source>
        <strain evidence="1 2">JCM 31587</strain>
    </source>
</reference>
<keyword evidence="2" id="KW-1185">Reference proteome</keyword>
<evidence type="ECO:0000313" key="2">
    <source>
        <dbReference type="Proteomes" id="UP000472320"/>
    </source>
</evidence>
<gene>
    <name evidence="1" type="ORF">GM658_17075</name>
</gene>
<dbReference type="Proteomes" id="UP000472320">
    <property type="component" value="Unassembled WGS sequence"/>
</dbReference>
<organism evidence="1 2">
    <name type="scientific">Massilia eburnea</name>
    <dbReference type="NCBI Taxonomy" id="1776165"/>
    <lineage>
        <taxon>Bacteria</taxon>
        <taxon>Pseudomonadati</taxon>
        <taxon>Pseudomonadota</taxon>
        <taxon>Betaproteobacteria</taxon>
        <taxon>Burkholderiales</taxon>
        <taxon>Oxalobacteraceae</taxon>
        <taxon>Telluria group</taxon>
        <taxon>Massilia</taxon>
    </lineage>
</organism>
<proteinExistence type="predicted"/>
<comment type="caution">
    <text evidence="1">The sequence shown here is derived from an EMBL/GenBank/DDBJ whole genome shotgun (WGS) entry which is preliminary data.</text>
</comment>
<accession>A0A6L6QIW8</accession>
<dbReference type="AlphaFoldDB" id="A0A6L6QIW8"/>
<dbReference type="InterPro" id="IPR032710">
    <property type="entry name" value="NTF2-like_dom_sf"/>
</dbReference>
<dbReference type="RefSeq" id="WP_155455262.1">
    <property type="nucleotide sequence ID" value="NZ_WNKX01000013.1"/>
</dbReference>
<dbReference type="OrthoDB" id="8774743at2"/>
<dbReference type="Gene3D" id="3.10.450.50">
    <property type="match status" value="1"/>
</dbReference>
<evidence type="ECO:0008006" key="3">
    <source>
        <dbReference type="Google" id="ProtNLM"/>
    </source>
</evidence>